<evidence type="ECO:0000256" key="8">
    <source>
        <dbReference type="ARBA" id="ARBA00025713"/>
    </source>
</evidence>
<dbReference type="SMART" id="SM00829">
    <property type="entry name" value="PKS_ER"/>
    <property type="match status" value="1"/>
</dbReference>
<keyword evidence="6" id="KW-0520">NAD</keyword>
<evidence type="ECO:0000256" key="10">
    <source>
        <dbReference type="ARBA" id="ARBA00030139"/>
    </source>
</evidence>
<comment type="cofactor">
    <cofactor evidence="1 11">
        <name>Zn(2+)</name>
        <dbReference type="ChEBI" id="CHEBI:29105"/>
    </cofactor>
</comment>
<dbReference type="OrthoDB" id="3941538at2759"/>
<dbReference type="PROSITE" id="PS00059">
    <property type="entry name" value="ADH_ZINC"/>
    <property type="match status" value="1"/>
</dbReference>
<comment type="pathway">
    <text evidence="8">Carbohydrate degradation; L-arabinose degradation via L-arabinitol; D-xylulose 5-phosphate from L-arabinose (fungal route): step 4/5.</text>
</comment>
<evidence type="ECO:0000256" key="6">
    <source>
        <dbReference type="ARBA" id="ARBA00023027"/>
    </source>
</evidence>
<dbReference type="GO" id="GO:0046526">
    <property type="term" value="F:D-xylulose reductase activity"/>
    <property type="evidence" value="ECO:0007669"/>
    <property type="project" value="UniProtKB-EC"/>
</dbReference>
<dbReference type="SUPFAM" id="SSF50129">
    <property type="entry name" value="GroES-like"/>
    <property type="match status" value="1"/>
</dbReference>
<evidence type="ECO:0000259" key="12">
    <source>
        <dbReference type="SMART" id="SM00829"/>
    </source>
</evidence>
<reference evidence="13" key="1">
    <citation type="submission" date="2020-01" db="EMBL/GenBank/DDBJ databases">
        <authorList>
            <consortium name="DOE Joint Genome Institute"/>
            <person name="Haridas S."/>
            <person name="Albert R."/>
            <person name="Binder M."/>
            <person name="Bloem J."/>
            <person name="Labutti K."/>
            <person name="Salamov A."/>
            <person name="Andreopoulos B."/>
            <person name="Baker S.E."/>
            <person name="Barry K."/>
            <person name="Bills G."/>
            <person name="Bluhm B.H."/>
            <person name="Cannon C."/>
            <person name="Castanera R."/>
            <person name="Culley D.E."/>
            <person name="Daum C."/>
            <person name="Ezra D."/>
            <person name="Gonzalez J.B."/>
            <person name="Henrissat B."/>
            <person name="Kuo A."/>
            <person name="Liang C."/>
            <person name="Lipzen A."/>
            <person name="Lutzoni F."/>
            <person name="Magnuson J."/>
            <person name="Mondo S."/>
            <person name="Nolan M."/>
            <person name="Ohm R."/>
            <person name="Pangilinan J."/>
            <person name="Park H.-J."/>
            <person name="Ramirez L."/>
            <person name="Alfaro M."/>
            <person name="Sun H."/>
            <person name="Tritt A."/>
            <person name="Yoshinaga Y."/>
            <person name="Zwiers L.-H."/>
            <person name="Turgeon B.G."/>
            <person name="Goodwin S.B."/>
            <person name="Spatafora J.W."/>
            <person name="Crous P.W."/>
            <person name="Grigoriev I.V."/>
        </authorList>
    </citation>
    <scope>NUCLEOTIDE SEQUENCE</scope>
    <source>
        <strain evidence="13">IPT5</strain>
    </source>
</reference>
<dbReference type="FunFam" id="3.40.50.720:FF:000068">
    <property type="entry name" value="Sorbitol dehydrogenase"/>
    <property type="match status" value="1"/>
</dbReference>
<dbReference type="InterPro" id="IPR013149">
    <property type="entry name" value="ADH-like_C"/>
</dbReference>
<dbReference type="InterPro" id="IPR020843">
    <property type="entry name" value="ER"/>
</dbReference>
<gene>
    <name evidence="13" type="ORF">T440DRAFT_390227</name>
</gene>
<accession>A0A6A7BGU5</accession>
<dbReference type="GO" id="GO:0006062">
    <property type="term" value="P:sorbitol catabolic process"/>
    <property type="evidence" value="ECO:0007669"/>
    <property type="project" value="TreeGrafter"/>
</dbReference>
<evidence type="ECO:0000256" key="7">
    <source>
        <dbReference type="ARBA" id="ARBA00024843"/>
    </source>
</evidence>
<dbReference type="PANTHER" id="PTHR43161">
    <property type="entry name" value="SORBITOL DEHYDROGENASE"/>
    <property type="match status" value="1"/>
</dbReference>
<dbReference type="SUPFAM" id="SSF51735">
    <property type="entry name" value="NAD(P)-binding Rossmann-fold domains"/>
    <property type="match status" value="1"/>
</dbReference>
<dbReference type="Gene3D" id="3.40.50.720">
    <property type="entry name" value="NAD(P)-binding Rossmann-like Domain"/>
    <property type="match status" value="1"/>
</dbReference>
<comment type="similarity">
    <text evidence="2 11">Belongs to the zinc-containing alcohol dehydrogenase family.</text>
</comment>
<dbReference type="GO" id="GO:0008270">
    <property type="term" value="F:zinc ion binding"/>
    <property type="evidence" value="ECO:0007669"/>
    <property type="project" value="InterPro"/>
</dbReference>
<dbReference type="InterPro" id="IPR002328">
    <property type="entry name" value="ADH_Zn_CS"/>
</dbReference>
<dbReference type="Proteomes" id="UP000799423">
    <property type="component" value="Unassembled WGS sequence"/>
</dbReference>
<dbReference type="PANTHER" id="PTHR43161:SF9">
    <property type="entry name" value="SORBITOL DEHYDROGENASE"/>
    <property type="match status" value="1"/>
</dbReference>
<keyword evidence="4 11" id="KW-0862">Zinc</keyword>
<dbReference type="EC" id="1.1.1.9" evidence="9"/>
<feature type="domain" description="Enoyl reductase (ER)" evidence="12">
    <location>
        <begin position="10"/>
        <end position="359"/>
    </location>
</feature>
<dbReference type="EMBL" id="MU006295">
    <property type="protein sequence ID" value="KAF2853609.1"/>
    <property type="molecule type" value="Genomic_DNA"/>
</dbReference>
<proteinExistence type="inferred from homology"/>
<protein>
    <recommendedName>
        <fullName evidence="9">D-xylulose reductase</fullName>
        <ecNumber evidence="9">1.1.1.9</ecNumber>
    </recommendedName>
    <alternativeName>
        <fullName evidence="10">Xylitol dehydrogenase A</fullName>
    </alternativeName>
</protein>
<evidence type="ECO:0000256" key="2">
    <source>
        <dbReference type="ARBA" id="ARBA00008072"/>
    </source>
</evidence>
<dbReference type="Gene3D" id="3.90.180.10">
    <property type="entry name" value="Medium-chain alcohol dehydrogenases, catalytic domain"/>
    <property type="match status" value="1"/>
</dbReference>
<sequence>MQNASIVLYGAHHAEMKDKPIPELNDPNDVLVRIAYIGVCGSDVHFWNHGGIGKMIDPERGIVMGHEASGRIHALGSAVQNLNVGDRVAIEPGVPCRLCKMCKAGTYNLCRLVRFAAAPGPPDTDGTLTKYFRIASDFVYKIPESLSLEEAVLVEPLAVAVHAVRLGDVRPGETIVVMGSGPIGILCAAVAKQFGAHLVIVVDIVAQKLDFVARYLDCETYKPEHTDTPEESAARLLSHFSLEESGIDTFGGRVDTVVEASGAASSIETGIHILRPGGRLVQTGLGKQKIEFPIMAMSQKELLVRGCFRYGAGDYELAIGLLEKGLVDVKPLISSVTPFESATEAWERTASGVGVKNLIRGVQD</sequence>
<dbReference type="GO" id="GO:0003939">
    <property type="term" value="F:L-iditol 2-dehydrogenase (NAD+) activity"/>
    <property type="evidence" value="ECO:0007669"/>
    <property type="project" value="TreeGrafter"/>
</dbReference>
<dbReference type="AlphaFoldDB" id="A0A6A7BGU5"/>
<evidence type="ECO:0000313" key="14">
    <source>
        <dbReference type="Proteomes" id="UP000799423"/>
    </source>
</evidence>
<evidence type="ECO:0000256" key="4">
    <source>
        <dbReference type="ARBA" id="ARBA00022833"/>
    </source>
</evidence>
<evidence type="ECO:0000256" key="3">
    <source>
        <dbReference type="ARBA" id="ARBA00022723"/>
    </source>
</evidence>
<evidence type="ECO:0000256" key="9">
    <source>
        <dbReference type="ARBA" id="ARBA00026119"/>
    </source>
</evidence>
<dbReference type="Pfam" id="PF00107">
    <property type="entry name" value="ADH_zinc_N"/>
    <property type="match status" value="1"/>
</dbReference>
<keyword evidence="14" id="KW-1185">Reference proteome</keyword>
<evidence type="ECO:0000313" key="13">
    <source>
        <dbReference type="EMBL" id="KAF2853609.1"/>
    </source>
</evidence>
<dbReference type="InterPro" id="IPR036291">
    <property type="entry name" value="NAD(P)-bd_dom_sf"/>
</dbReference>
<dbReference type="InterPro" id="IPR011032">
    <property type="entry name" value="GroES-like_sf"/>
</dbReference>
<comment type="function">
    <text evidence="7">Xylitol dehydrogenase which catalyzes the conversion of xylitol to D-xylulose. Xylose is a major component of hemicelluloses such as xylan. Most fungi utilize D-xylose via three enzymatic reactions, xylose reductase (XR), xylitol dehydrogenase (XDH), and xylulokinase, to form xylulose 5-phosphate, which enters pentose phosphate pathway.</text>
</comment>
<evidence type="ECO:0000256" key="5">
    <source>
        <dbReference type="ARBA" id="ARBA00023002"/>
    </source>
</evidence>
<keyword evidence="3 11" id="KW-0479">Metal-binding</keyword>
<dbReference type="InterPro" id="IPR045306">
    <property type="entry name" value="SDH-like"/>
</dbReference>
<organism evidence="13 14">
    <name type="scientific">Plenodomus tracheiphilus IPT5</name>
    <dbReference type="NCBI Taxonomy" id="1408161"/>
    <lineage>
        <taxon>Eukaryota</taxon>
        <taxon>Fungi</taxon>
        <taxon>Dikarya</taxon>
        <taxon>Ascomycota</taxon>
        <taxon>Pezizomycotina</taxon>
        <taxon>Dothideomycetes</taxon>
        <taxon>Pleosporomycetidae</taxon>
        <taxon>Pleosporales</taxon>
        <taxon>Pleosporineae</taxon>
        <taxon>Leptosphaeriaceae</taxon>
        <taxon>Plenodomus</taxon>
    </lineage>
</organism>
<evidence type="ECO:0000256" key="11">
    <source>
        <dbReference type="RuleBase" id="RU361277"/>
    </source>
</evidence>
<evidence type="ECO:0000256" key="1">
    <source>
        <dbReference type="ARBA" id="ARBA00001947"/>
    </source>
</evidence>
<keyword evidence="5" id="KW-0560">Oxidoreductase</keyword>
<dbReference type="InterPro" id="IPR013154">
    <property type="entry name" value="ADH-like_N"/>
</dbReference>
<dbReference type="CDD" id="cd05285">
    <property type="entry name" value="sorbitol_DH"/>
    <property type="match status" value="1"/>
</dbReference>
<name>A0A6A7BGU5_9PLEO</name>
<dbReference type="Pfam" id="PF08240">
    <property type="entry name" value="ADH_N"/>
    <property type="match status" value="1"/>
</dbReference>